<feature type="domain" description="Thioredoxin-like fold" evidence="9">
    <location>
        <begin position="115"/>
        <end position="236"/>
    </location>
</feature>
<accession>A0A1F6TKD5</accession>
<dbReference type="Pfam" id="PF10411">
    <property type="entry name" value="DsbC_N"/>
    <property type="match status" value="1"/>
</dbReference>
<evidence type="ECO:0000259" key="8">
    <source>
        <dbReference type="Pfam" id="PF10411"/>
    </source>
</evidence>
<evidence type="ECO:0000313" key="11">
    <source>
        <dbReference type="Proteomes" id="UP000178885"/>
    </source>
</evidence>
<dbReference type="InterPro" id="IPR033954">
    <property type="entry name" value="DiS-bond_Isoase_DsbC/G"/>
</dbReference>
<dbReference type="SUPFAM" id="SSF54423">
    <property type="entry name" value="DsbC/DsbG N-terminal domain-like"/>
    <property type="match status" value="1"/>
</dbReference>
<comment type="function">
    <text evidence="7">Required for disulfide bond formation in some periplasmic proteins. Acts by transferring its disulfide bond to other proteins and is reduced in the process.</text>
</comment>
<comment type="similarity">
    <text evidence="2 7">Belongs to the thioredoxin family. DsbC subfamily.</text>
</comment>
<dbReference type="InterPro" id="IPR018950">
    <property type="entry name" value="DiS-bond_isomerase_DsbC/G_N"/>
</dbReference>
<dbReference type="STRING" id="1817760.A2151_04785"/>
<dbReference type="PANTHER" id="PTHR35272">
    <property type="entry name" value="THIOL:DISULFIDE INTERCHANGE PROTEIN DSBC-RELATED"/>
    <property type="match status" value="1"/>
</dbReference>
<dbReference type="Proteomes" id="UP000178885">
    <property type="component" value="Unassembled WGS sequence"/>
</dbReference>
<evidence type="ECO:0000256" key="4">
    <source>
        <dbReference type="ARBA" id="ARBA00022764"/>
    </source>
</evidence>
<dbReference type="CDD" id="cd03020">
    <property type="entry name" value="DsbA_DsbC_DsbG"/>
    <property type="match status" value="1"/>
</dbReference>
<evidence type="ECO:0000256" key="5">
    <source>
        <dbReference type="ARBA" id="ARBA00023157"/>
    </source>
</evidence>
<dbReference type="PANTHER" id="PTHR35272:SF3">
    <property type="entry name" value="THIOL:DISULFIDE INTERCHANGE PROTEIN DSBC"/>
    <property type="match status" value="1"/>
</dbReference>
<evidence type="ECO:0000256" key="7">
    <source>
        <dbReference type="RuleBase" id="RU364038"/>
    </source>
</evidence>
<dbReference type="InterPro" id="IPR051470">
    <property type="entry name" value="Thiol:disulfide_interchange"/>
</dbReference>
<dbReference type="InterPro" id="IPR012336">
    <property type="entry name" value="Thioredoxin-like_fold"/>
</dbReference>
<dbReference type="Pfam" id="PF13098">
    <property type="entry name" value="Thioredoxin_2"/>
    <property type="match status" value="1"/>
</dbReference>
<feature type="signal peptide" evidence="7">
    <location>
        <begin position="1"/>
        <end position="20"/>
    </location>
</feature>
<evidence type="ECO:0000256" key="6">
    <source>
        <dbReference type="ARBA" id="ARBA00023284"/>
    </source>
</evidence>
<comment type="caution">
    <text evidence="10">The sequence shown here is derived from an EMBL/GenBank/DDBJ whole genome shotgun (WGS) entry which is preliminary data.</text>
</comment>
<dbReference type="Gene3D" id="3.40.30.10">
    <property type="entry name" value="Glutaredoxin"/>
    <property type="match status" value="1"/>
</dbReference>
<keyword evidence="5" id="KW-1015">Disulfide bond</keyword>
<feature type="domain" description="Disulphide bond isomerase DsbC/G N-terminal" evidence="8">
    <location>
        <begin position="20"/>
        <end position="89"/>
    </location>
</feature>
<dbReference type="EMBL" id="MFSU01000102">
    <property type="protein sequence ID" value="OGI45525.1"/>
    <property type="molecule type" value="Genomic_DNA"/>
</dbReference>
<evidence type="ECO:0000313" key="10">
    <source>
        <dbReference type="EMBL" id="OGI45525.1"/>
    </source>
</evidence>
<name>A0A1F6TKD5_9PROT</name>
<evidence type="ECO:0000256" key="1">
    <source>
        <dbReference type="ARBA" id="ARBA00004418"/>
    </source>
</evidence>
<organism evidence="10 11">
    <name type="scientific">Candidatus Muproteobacteria bacterium RBG_16_65_34</name>
    <dbReference type="NCBI Taxonomy" id="1817760"/>
    <lineage>
        <taxon>Bacteria</taxon>
        <taxon>Pseudomonadati</taxon>
        <taxon>Pseudomonadota</taxon>
        <taxon>Candidatus Muproteobacteria</taxon>
    </lineage>
</organism>
<evidence type="ECO:0000259" key="9">
    <source>
        <dbReference type="Pfam" id="PF13098"/>
    </source>
</evidence>
<dbReference type="InterPro" id="IPR009094">
    <property type="entry name" value="DiS-bond_isomerase_DsbC/G_N_sf"/>
</dbReference>
<dbReference type="GO" id="GO:0042597">
    <property type="term" value="C:periplasmic space"/>
    <property type="evidence" value="ECO:0007669"/>
    <property type="project" value="UniProtKB-SubCell"/>
</dbReference>
<feature type="chain" id="PRO_5010007782" description="Thiol:disulfide interchange protein" evidence="7">
    <location>
        <begin position="21"/>
        <end position="248"/>
    </location>
</feature>
<reference evidence="10 11" key="1">
    <citation type="journal article" date="2016" name="Nat. Commun.">
        <title>Thousands of microbial genomes shed light on interconnected biogeochemical processes in an aquifer system.</title>
        <authorList>
            <person name="Anantharaman K."/>
            <person name="Brown C.T."/>
            <person name="Hug L.A."/>
            <person name="Sharon I."/>
            <person name="Castelle C.J."/>
            <person name="Probst A.J."/>
            <person name="Thomas B.C."/>
            <person name="Singh A."/>
            <person name="Wilkins M.J."/>
            <person name="Karaoz U."/>
            <person name="Brodie E.L."/>
            <person name="Williams K.H."/>
            <person name="Hubbard S.S."/>
            <person name="Banfield J.F."/>
        </authorList>
    </citation>
    <scope>NUCLEOTIDE SEQUENCE [LARGE SCALE GENOMIC DNA]</scope>
</reference>
<dbReference type="AlphaFoldDB" id="A0A1F6TKD5"/>
<gene>
    <name evidence="10" type="ORF">A2151_04785</name>
</gene>
<evidence type="ECO:0000256" key="3">
    <source>
        <dbReference type="ARBA" id="ARBA00022729"/>
    </source>
</evidence>
<dbReference type="Gene3D" id="3.10.450.70">
    <property type="entry name" value="Disulphide bond isomerase, DsbC/G, N-terminal"/>
    <property type="match status" value="1"/>
</dbReference>
<dbReference type="SUPFAM" id="SSF52833">
    <property type="entry name" value="Thioredoxin-like"/>
    <property type="match status" value="1"/>
</dbReference>
<comment type="subcellular location">
    <subcellularLocation>
        <location evidence="1 7">Periplasm</location>
    </subcellularLocation>
</comment>
<evidence type="ECO:0000256" key="2">
    <source>
        <dbReference type="ARBA" id="ARBA00009813"/>
    </source>
</evidence>
<proteinExistence type="inferred from homology"/>
<keyword evidence="4 7" id="KW-0574">Periplasm</keyword>
<sequence>MLRTLLVLSLSVMLSGPVLSAEPDIDQLKAALAKTFPDTDFSGLRLTPSAIPSLYEVDLGGQIFYVSADGKHLLVGDMIEINTHANLTERRRERVVLKLFDEVGDQNMILMGPDNPKRTITVFTDVDCQYCAKLHLDVPELTKHGVKVRYLLYPRNGLESETYKRSVAVWCAADRVKAVGIAKAGGKVEMKTCNNPVSRIYSLGVRLGISGTPTIFLDNGKRVPGYVPPDRLLAMLGLKAAPRAATTP</sequence>
<keyword evidence="6 7" id="KW-0676">Redox-active center</keyword>
<keyword evidence="3 7" id="KW-0732">Signal</keyword>
<dbReference type="InterPro" id="IPR036249">
    <property type="entry name" value="Thioredoxin-like_sf"/>
</dbReference>
<protein>
    <recommendedName>
        <fullName evidence="7">Thiol:disulfide interchange protein</fullName>
    </recommendedName>
</protein>